<dbReference type="AlphaFoldDB" id="A0A4R8CIW7"/>
<evidence type="ECO:0000313" key="2">
    <source>
        <dbReference type="Proteomes" id="UP000295146"/>
    </source>
</evidence>
<gene>
    <name evidence="1" type="ORF">EV653_0624</name>
</gene>
<comment type="caution">
    <text evidence="1">The sequence shown here is derived from an EMBL/GenBank/DDBJ whole genome shotgun (WGS) entry which is preliminary data.</text>
</comment>
<dbReference type="InterPro" id="IPR009057">
    <property type="entry name" value="Homeodomain-like_sf"/>
</dbReference>
<protein>
    <submittedName>
        <fullName evidence="1">TetR family transcriptional regulator</fullName>
    </submittedName>
</protein>
<keyword evidence="2" id="KW-1185">Reference proteome</keyword>
<reference evidence="1 2" key="1">
    <citation type="submission" date="2019-03" db="EMBL/GenBank/DDBJ databases">
        <title>Genomic Encyclopedia of Type Strains, Phase III (KMG-III): the genomes of soil and plant-associated and newly described type strains.</title>
        <authorList>
            <person name="Whitman W."/>
        </authorList>
    </citation>
    <scope>NUCLEOTIDE SEQUENCE [LARGE SCALE GENOMIC DNA]</scope>
    <source>
        <strain evidence="1 2">VKM Ac-2573</strain>
    </source>
</reference>
<dbReference type="EMBL" id="SODP01000001">
    <property type="protein sequence ID" value="TDW75491.1"/>
    <property type="molecule type" value="Genomic_DNA"/>
</dbReference>
<accession>A0A4R8CIW7</accession>
<organism evidence="1 2">
    <name type="scientific">Kribbella pratensis</name>
    <dbReference type="NCBI Taxonomy" id="2512112"/>
    <lineage>
        <taxon>Bacteria</taxon>
        <taxon>Bacillati</taxon>
        <taxon>Actinomycetota</taxon>
        <taxon>Actinomycetes</taxon>
        <taxon>Propionibacteriales</taxon>
        <taxon>Kribbellaceae</taxon>
        <taxon>Kribbella</taxon>
    </lineage>
</organism>
<dbReference type="Gene3D" id="1.10.357.10">
    <property type="entry name" value="Tetracycline Repressor, domain 2"/>
    <property type="match status" value="1"/>
</dbReference>
<proteinExistence type="predicted"/>
<evidence type="ECO:0000313" key="1">
    <source>
        <dbReference type="EMBL" id="TDW75491.1"/>
    </source>
</evidence>
<name>A0A4R8CIW7_9ACTN</name>
<dbReference type="SUPFAM" id="SSF46689">
    <property type="entry name" value="Homeodomain-like"/>
    <property type="match status" value="1"/>
</dbReference>
<sequence length="194" mass="21293">MPTTKTVLNSKDGPSARQQELLERAYAYSLTHGLADLSLRPLATAIGSSPRVLLFLFDSKDGLIRALLARARADELALLGRIQQQHDVPPGLDVVARELWTWMAAPERRPLMTFWVEAYGRSLVAPEGPWADFARSTVEDWLELLKATQPDPDAGDSAARRTGVLAMLRGALIDLLATGDLERTTAALEDYLAD</sequence>
<dbReference type="Proteomes" id="UP000295146">
    <property type="component" value="Unassembled WGS sequence"/>
</dbReference>